<dbReference type="PROSITE" id="PS01143">
    <property type="entry name" value="RIBOSOMAL_L31"/>
    <property type="match status" value="1"/>
</dbReference>
<dbReference type="GO" id="GO:1990904">
    <property type="term" value="C:ribonucleoprotein complex"/>
    <property type="evidence" value="ECO:0007669"/>
    <property type="project" value="UniProtKB-KW"/>
</dbReference>
<comment type="function">
    <text evidence="8">Binds the 23S rRNA.</text>
</comment>
<dbReference type="Gene3D" id="4.10.830.30">
    <property type="entry name" value="Ribosomal protein L31"/>
    <property type="match status" value="1"/>
</dbReference>
<dbReference type="PRINTS" id="PR01249">
    <property type="entry name" value="RIBOSOMALL31"/>
</dbReference>
<evidence type="ECO:0000256" key="5">
    <source>
        <dbReference type="ARBA" id="ARBA00022980"/>
    </source>
</evidence>
<feature type="binding site" evidence="8">
    <location>
        <position position="16"/>
    </location>
    <ligand>
        <name>Zn(2+)</name>
        <dbReference type="ChEBI" id="CHEBI:29105"/>
    </ligand>
</feature>
<dbReference type="Proteomes" id="UP000319783">
    <property type="component" value="Unassembled WGS sequence"/>
</dbReference>
<keyword evidence="8" id="KW-0862">Zinc</keyword>
<evidence type="ECO:0000256" key="2">
    <source>
        <dbReference type="ARBA" id="ARBA00011838"/>
    </source>
</evidence>
<sequence>MKQGIHPEYMETIVTCGCGESFKTRSAKPKIFVEVCSKCHPFYTGKQKFLDSAGQIERFQKRLQKAHTSEETVKKK</sequence>
<evidence type="ECO:0000256" key="1">
    <source>
        <dbReference type="ARBA" id="ARBA00009296"/>
    </source>
</evidence>
<feature type="binding site" evidence="8">
    <location>
        <position position="36"/>
    </location>
    <ligand>
        <name>Zn(2+)</name>
        <dbReference type="ChEBI" id="CHEBI:29105"/>
    </ligand>
</feature>
<keyword evidence="8" id="KW-0479">Metal-binding</keyword>
<evidence type="ECO:0000313" key="10">
    <source>
        <dbReference type="Proteomes" id="UP000319783"/>
    </source>
</evidence>
<dbReference type="PANTHER" id="PTHR33280">
    <property type="entry name" value="50S RIBOSOMAL PROTEIN L31, CHLOROPLASTIC"/>
    <property type="match status" value="1"/>
</dbReference>
<protein>
    <recommendedName>
        <fullName evidence="7 8">Large ribosomal subunit protein bL31</fullName>
    </recommendedName>
</protein>
<dbReference type="SUPFAM" id="SSF143800">
    <property type="entry name" value="L28p-like"/>
    <property type="match status" value="1"/>
</dbReference>
<evidence type="ECO:0000256" key="8">
    <source>
        <dbReference type="HAMAP-Rule" id="MF_00501"/>
    </source>
</evidence>
<dbReference type="Pfam" id="PF01197">
    <property type="entry name" value="Ribosomal_L31"/>
    <property type="match status" value="1"/>
</dbReference>
<comment type="subunit">
    <text evidence="2 8">Part of the 50S ribosomal subunit.</text>
</comment>
<evidence type="ECO:0000256" key="3">
    <source>
        <dbReference type="ARBA" id="ARBA00022730"/>
    </source>
</evidence>
<dbReference type="GO" id="GO:0046872">
    <property type="term" value="F:metal ion binding"/>
    <property type="evidence" value="ECO:0007669"/>
    <property type="project" value="UniProtKB-KW"/>
</dbReference>
<comment type="similarity">
    <text evidence="1 8">Belongs to the bacterial ribosomal protein bL31 family. Type A subfamily.</text>
</comment>
<dbReference type="GO" id="GO:0019843">
    <property type="term" value="F:rRNA binding"/>
    <property type="evidence" value="ECO:0007669"/>
    <property type="project" value="UniProtKB-KW"/>
</dbReference>
<dbReference type="GO" id="GO:0003735">
    <property type="term" value="F:structural constituent of ribosome"/>
    <property type="evidence" value="ECO:0007669"/>
    <property type="project" value="InterPro"/>
</dbReference>
<dbReference type="HAMAP" id="MF_00501">
    <property type="entry name" value="Ribosomal_bL31_1"/>
    <property type="match status" value="1"/>
</dbReference>
<comment type="cofactor">
    <cofactor evidence="8">
        <name>Zn(2+)</name>
        <dbReference type="ChEBI" id="CHEBI:29105"/>
    </cofactor>
    <text evidence="8">Binds 1 zinc ion per subunit.</text>
</comment>
<dbReference type="AlphaFoldDB" id="A0A533Q6A3"/>
<keyword evidence="3 8" id="KW-0699">rRNA-binding</keyword>
<proteinExistence type="inferred from homology"/>
<dbReference type="GO" id="GO:0005840">
    <property type="term" value="C:ribosome"/>
    <property type="evidence" value="ECO:0007669"/>
    <property type="project" value="UniProtKB-KW"/>
</dbReference>
<reference evidence="9 10" key="1">
    <citation type="submission" date="2019-04" db="EMBL/GenBank/DDBJ databases">
        <title>Genome of a novel bacterium Candidatus Jettenia ecosi reconstructed from metagenome of an anammox bioreactor.</title>
        <authorList>
            <person name="Mardanov A.V."/>
            <person name="Beletsky A.V."/>
            <person name="Ravin N.V."/>
            <person name="Botchkova E.A."/>
            <person name="Litti Y.V."/>
            <person name="Nozhevnikova A.N."/>
        </authorList>
    </citation>
    <scope>NUCLEOTIDE SEQUENCE [LARGE SCALE GENOMIC DNA]</scope>
    <source>
        <strain evidence="9">J2</strain>
    </source>
</reference>
<feature type="binding site" evidence="8">
    <location>
        <position position="18"/>
    </location>
    <ligand>
        <name>Zn(2+)</name>
        <dbReference type="ChEBI" id="CHEBI:29105"/>
    </ligand>
</feature>
<dbReference type="NCBIfam" id="NF000612">
    <property type="entry name" value="PRK00019.1"/>
    <property type="match status" value="1"/>
</dbReference>
<name>A0A533Q6A3_9BACT</name>
<keyword evidence="5 8" id="KW-0689">Ribosomal protein</keyword>
<evidence type="ECO:0000313" key="9">
    <source>
        <dbReference type="EMBL" id="TLD40113.1"/>
    </source>
</evidence>
<accession>A0A533Q6A3</accession>
<dbReference type="GO" id="GO:0006412">
    <property type="term" value="P:translation"/>
    <property type="evidence" value="ECO:0007669"/>
    <property type="project" value="UniProtKB-UniRule"/>
</dbReference>
<gene>
    <name evidence="8" type="primary">rpmE</name>
    <name evidence="9" type="ORF">JETT_3623</name>
</gene>
<dbReference type="EMBL" id="SULG01000131">
    <property type="protein sequence ID" value="TLD40113.1"/>
    <property type="molecule type" value="Genomic_DNA"/>
</dbReference>
<evidence type="ECO:0000256" key="4">
    <source>
        <dbReference type="ARBA" id="ARBA00022884"/>
    </source>
</evidence>
<dbReference type="InterPro" id="IPR034704">
    <property type="entry name" value="Ribosomal_bL28/bL31-like_sf"/>
</dbReference>
<organism evidence="9 10">
    <name type="scientific">Candidatus Jettenia ecosi</name>
    <dbReference type="NCBI Taxonomy" id="2494326"/>
    <lineage>
        <taxon>Bacteria</taxon>
        <taxon>Pseudomonadati</taxon>
        <taxon>Planctomycetota</taxon>
        <taxon>Candidatus Brocadiia</taxon>
        <taxon>Candidatus Brocadiales</taxon>
        <taxon>Candidatus Brocadiaceae</taxon>
        <taxon>Candidatus Jettenia</taxon>
    </lineage>
</organism>
<dbReference type="NCBIfam" id="TIGR00105">
    <property type="entry name" value="L31"/>
    <property type="match status" value="1"/>
</dbReference>
<keyword evidence="4 8" id="KW-0694">RNA-binding</keyword>
<dbReference type="PANTHER" id="PTHR33280:SF1">
    <property type="entry name" value="LARGE RIBOSOMAL SUBUNIT PROTEIN BL31C"/>
    <property type="match status" value="1"/>
</dbReference>
<dbReference type="InterPro" id="IPR027491">
    <property type="entry name" value="Ribosomal_bL31_A"/>
</dbReference>
<keyword evidence="6 8" id="KW-0687">Ribonucleoprotein</keyword>
<feature type="binding site" evidence="8">
    <location>
        <position position="39"/>
    </location>
    <ligand>
        <name>Zn(2+)</name>
        <dbReference type="ChEBI" id="CHEBI:29105"/>
    </ligand>
</feature>
<comment type="caution">
    <text evidence="9">The sequence shown here is derived from an EMBL/GenBank/DDBJ whole genome shotgun (WGS) entry which is preliminary data.</text>
</comment>
<evidence type="ECO:0000256" key="6">
    <source>
        <dbReference type="ARBA" id="ARBA00023274"/>
    </source>
</evidence>
<dbReference type="InterPro" id="IPR002150">
    <property type="entry name" value="Ribosomal_bL31"/>
</dbReference>
<evidence type="ECO:0000256" key="7">
    <source>
        <dbReference type="ARBA" id="ARBA00035687"/>
    </source>
</evidence>
<dbReference type="InterPro" id="IPR042105">
    <property type="entry name" value="Ribosomal_bL31_sf"/>
</dbReference>